<dbReference type="Proteomes" id="UP000434172">
    <property type="component" value="Unassembled WGS sequence"/>
</dbReference>
<evidence type="ECO:0000313" key="2">
    <source>
        <dbReference type="EMBL" id="KAF0331155.1"/>
    </source>
</evidence>
<name>A0A8H3WRQ8_9PEZI</name>
<dbReference type="AlphaFoldDB" id="A0A8H3WRQ8"/>
<dbReference type="EMBL" id="WOWK01000004">
    <property type="protein sequence ID" value="KAF0331155.1"/>
    <property type="molecule type" value="Genomic_DNA"/>
</dbReference>
<comment type="caution">
    <text evidence="2">The sequence shown here is derived from an EMBL/GenBank/DDBJ whole genome shotgun (WGS) entry which is preliminary data.</text>
</comment>
<protein>
    <recommendedName>
        <fullName evidence="4">Aminoglycoside phosphotransferase domain-containing protein</fullName>
    </recommendedName>
</protein>
<proteinExistence type="predicted"/>
<evidence type="ECO:0000256" key="1">
    <source>
        <dbReference type="SAM" id="MobiDB-lite"/>
    </source>
</evidence>
<evidence type="ECO:0008006" key="4">
    <source>
        <dbReference type="Google" id="ProtNLM"/>
    </source>
</evidence>
<feature type="compositionally biased region" description="Basic and acidic residues" evidence="1">
    <location>
        <begin position="160"/>
        <end position="171"/>
    </location>
</feature>
<sequence>MDIPSGWKPDHEEVLQNTAQNVAECSKRPYYDNLRGFRFSPKSLPADVFVWVKYGHESDSLRAEANTQYYVHEQLSKMDEGARQRFHVPRVFDFIDTELDVKLHGFKNPRLLPYGIIVMEYVTGTSVAQIASDIRPDPLIAVRAVLEETRRKSEQAALLRHHENQEQEQGKLESAVVSSEDQSADKSGEHSTQTEGSAEPTTSETHNERQAHGQETPGLSASPSQEQHAEQSSGKTELSAEEIAEKEAPFKNRVADAISFLLSFPPPSDVSPGPVGGGLIKNWAFGKDDSDAPREFANLEELNEFVNKKIVEGRSDMIQANLVPEGLKLCYCDLNLHNFIMEDRENPDSRIIIIDFEHANFLPHSFLTWEMWNKREFDMEERVRLQSNLTLSRDNVYAIHELCRVVTRQWNVTGYKD</sequence>
<dbReference type="SUPFAM" id="SSF56112">
    <property type="entry name" value="Protein kinase-like (PK-like)"/>
    <property type="match status" value="1"/>
</dbReference>
<evidence type="ECO:0000313" key="3">
    <source>
        <dbReference type="Proteomes" id="UP000434172"/>
    </source>
</evidence>
<gene>
    <name evidence="2" type="ORF">GQ607_001463</name>
</gene>
<dbReference type="InterPro" id="IPR011009">
    <property type="entry name" value="Kinase-like_dom_sf"/>
</dbReference>
<dbReference type="OrthoDB" id="3250044at2759"/>
<reference evidence="2 3" key="1">
    <citation type="submission" date="2019-12" db="EMBL/GenBank/DDBJ databases">
        <title>A genome sequence resource for the geographically widespread anthracnose pathogen Colletotrichum asianum.</title>
        <authorList>
            <person name="Meng Y."/>
        </authorList>
    </citation>
    <scope>NUCLEOTIDE SEQUENCE [LARGE SCALE GENOMIC DNA]</scope>
    <source>
        <strain evidence="2 3">ICMP 18580</strain>
    </source>
</reference>
<keyword evidence="3" id="KW-1185">Reference proteome</keyword>
<organism evidence="2 3">
    <name type="scientific">Colletotrichum asianum</name>
    <dbReference type="NCBI Taxonomy" id="702518"/>
    <lineage>
        <taxon>Eukaryota</taxon>
        <taxon>Fungi</taxon>
        <taxon>Dikarya</taxon>
        <taxon>Ascomycota</taxon>
        <taxon>Pezizomycotina</taxon>
        <taxon>Sordariomycetes</taxon>
        <taxon>Hypocreomycetidae</taxon>
        <taxon>Glomerellales</taxon>
        <taxon>Glomerellaceae</taxon>
        <taxon>Colletotrichum</taxon>
        <taxon>Colletotrichum gloeosporioides species complex</taxon>
    </lineage>
</organism>
<feature type="region of interest" description="Disordered" evidence="1">
    <location>
        <begin position="160"/>
        <end position="240"/>
    </location>
</feature>
<feature type="compositionally biased region" description="Polar residues" evidence="1">
    <location>
        <begin position="190"/>
        <end position="204"/>
    </location>
</feature>
<accession>A0A8H3WRQ8</accession>
<feature type="compositionally biased region" description="Polar residues" evidence="1">
    <location>
        <begin position="217"/>
        <end position="236"/>
    </location>
</feature>